<dbReference type="InterPro" id="IPR055346">
    <property type="entry name" value="Fe-S_cluster_assembly_SufBD"/>
</dbReference>
<dbReference type="Proteomes" id="UP000287233">
    <property type="component" value="Chromosome"/>
</dbReference>
<accession>A0A410FT98</accession>
<feature type="domain" description="SUF system FeS cluster assembly SufBD core" evidence="2">
    <location>
        <begin position="182"/>
        <end position="415"/>
    </location>
</feature>
<evidence type="ECO:0000256" key="1">
    <source>
        <dbReference type="ARBA" id="ARBA00043967"/>
    </source>
</evidence>
<dbReference type="InterPro" id="IPR037284">
    <property type="entry name" value="SUF_FeS_clus_asmbl_SufBD_sf"/>
</dbReference>
<reference evidence="4" key="1">
    <citation type="submission" date="2018-12" db="EMBL/GenBank/DDBJ databases">
        <title>Complete genome sequence of an uncultured bacterium of the candidate phylum Bipolaricaulota.</title>
        <authorList>
            <person name="Kadnikov V.V."/>
            <person name="Mardanov A.V."/>
            <person name="Beletsky A.V."/>
            <person name="Frank Y.A."/>
            <person name="Karnachuk O.V."/>
            <person name="Ravin N.V."/>
        </authorList>
    </citation>
    <scope>NUCLEOTIDE SEQUENCE [LARGE SCALE GENOMIC DNA]</scope>
</reference>
<evidence type="ECO:0000259" key="2">
    <source>
        <dbReference type="Pfam" id="PF01458"/>
    </source>
</evidence>
<dbReference type="NCBIfam" id="TIGR01980">
    <property type="entry name" value="sufB"/>
    <property type="match status" value="1"/>
</dbReference>
<evidence type="ECO:0000313" key="4">
    <source>
        <dbReference type="Proteomes" id="UP000287233"/>
    </source>
</evidence>
<protein>
    <submittedName>
        <fullName evidence="3">Iron-sulfur cluster assembly protein SufB</fullName>
    </submittedName>
</protein>
<comment type="similarity">
    <text evidence="1">Belongs to the iron-sulfur cluster assembly SufBD family.</text>
</comment>
<dbReference type="SUPFAM" id="SSF101960">
    <property type="entry name" value="Stabilizer of iron transporter SufD"/>
    <property type="match status" value="1"/>
</dbReference>
<dbReference type="AlphaFoldDB" id="A0A410FT98"/>
<evidence type="ECO:0000313" key="3">
    <source>
        <dbReference type="EMBL" id="QAA76233.1"/>
    </source>
</evidence>
<gene>
    <name evidence="3" type="ORF">BIP78_0467</name>
</gene>
<dbReference type="Pfam" id="PF01458">
    <property type="entry name" value="SUFBD_core"/>
    <property type="match status" value="1"/>
</dbReference>
<sequence>MIGKGAPRTLTREFVEELSVEKGEPAWMRSHREHCLAVFEQARLPRFGPDLSQLDFTDLSYYARPVDPVQRWEDLPDEIRRTFHALRLPEAEQKALAGLGAQVDSEVVYRSLLDEVRAQGVIFASMDAAVRDYPWIRDYFMKAIPPEDNKFAALHGAVWSGGTFIWVPPGVEVAVPLQAYYRMQTEAVGQFEHTLIVAEPGSSVHYIEGCSAPRFARSALHSGMVEIFAKEGAKVRFTTVQNWSKNVYNLNNKRALAYAGAAVDWVSGSLGSKVTMLYPTTVLLGPGARTENLSFTFSQDGMWLDSGARAIHRAPDTTSRLVSRSVVQGSGRSVFRGTVHVFPHAKGSKAHVECSTLLLTPDAKTETIPILNAETDDVELGHEATVGRVSQDQLFYLMSRGLSQAQAMSLIVNGFVSPILKEIPLEYSIELKGLLETSFERAIG</sequence>
<dbReference type="EMBL" id="CP034928">
    <property type="protein sequence ID" value="QAA76233.1"/>
    <property type="molecule type" value="Genomic_DNA"/>
</dbReference>
<name>A0A410FT98_BIPS1</name>
<dbReference type="InterPro" id="IPR000825">
    <property type="entry name" value="SUF_FeS_clus_asmbl_SufBD_core"/>
</dbReference>
<dbReference type="PANTHER" id="PTHR30508">
    <property type="entry name" value="FES CLUSTER ASSEMBLY PROTEIN SUF"/>
    <property type="match status" value="1"/>
</dbReference>
<dbReference type="KEGG" id="bih:BIP78_0467"/>
<proteinExistence type="inferred from homology"/>
<organism evidence="3 4">
    <name type="scientific">Bipolaricaulis sibiricus</name>
    <dbReference type="NCBI Taxonomy" id="2501609"/>
    <lineage>
        <taxon>Bacteria</taxon>
        <taxon>Candidatus Bipolaricaulota</taxon>
        <taxon>Candidatus Bipolaricaulia</taxon>
        <taxon>Candidatus Bipolaricaulales</taxon>
        <taxon>Candidatus Bipolaricaulaceae</taxon>
        <taxon>Candidatus Bipolaricaulis</taxon>
    </lineage>
</organism>
<dbReference type="InterPro" id="IPR010231">
    <property type="entry name" value="SUF_FeS_clus_asmbl_SufB"/>
</dbReference>
<dbReference type="GO" id="GO:0016226">
    <property type="term" value="P:iron-sulfur cluster assembly"/>
    <property type="evidence" value="ECO:0007669"/>
    <property type="project" value="InterPro"/>
</dbReference>
<dbReference type="PANTHER" id="PTHR30508:SF1">
    <property type="entry name" value="UPF0051 PROTEIN ABCI8, CHLOROPLASTIC-RELATED"/>
    <property type="match status" value="1"/>
</dbReference>